<organism evidence="2 3">
    <name type="scientific">Cyprinus carpio</name>
    <name type="common">Common carp</name>
    <dbReference type="NCBI Taxonomy" id="7962"/>
    <lineage>
        <taxon>Eukaryota</taxon>
        <taxon>Metazoa</taxon>
        <taxon>Chordata</taxon>
        <taxon>Craniata</taxon>
        <taxon>Vertebrata</taxon>
        <taxon>Euteleostomi</taxon>
        <taxon>Actinopterygii</taxon>
        <taxon>Neopterygii</taxon>
        <taxon>Teleostei</taxon>
        <taxon>Ostariophysi</taxon>
        <taxon>Cypriniformes</taxon>
        <taxon>Cyprinidae</taxon>
        <taxon>Cyprininae</taxon>
        <taxon>Cyprinus</taxon>
    </lineage>
</organism>
<evidence type="ECO:0000313" key="3">
    <source>
        <dbReference type="Proteomes" id="UP000694700"/>
    </source>
</evidence>
<accession>A0A8C1T1S8</accession>
<proteinExistence type="predicted"/>
<feature type="chain" id="PRO_5034683304" description="ALK tyrosine kinase receptor" evidence="1">
    <location>
        <begin position="22"/>
        <end position="326"/>
    </location>
</feature>
<reference evidence="2" key="1">
    <citation type="submission" date="2025-08" db="UniProtKB">
        <authorList>
            <consortium name="Ensembl"/>
        </authorList>
    </citation>
    <scope>IDENTIFICATION</scope>
</reference>
<sequence length="326" mass="36242">MIARILYIFLWSAAFLPELQSASQRTADALATFPTAAFIDGTDRKDSNQTINSRTKRKTLSVDFAVPSLLRYYLALFIKRPLNGDCLSFNGCYTVRANLLMRCVPLQKTIAGLLDVKLAAMSVNRSSTGQLPYRQRRPVPKVLNLGLTTASRKSNQVVVEVGEEMVKTGCGGLHVYEDAPVVFLEMDLTRILEWWLGAEGGRLRVRIMPERKVQVPGKEDKYSAAIRASDARLFLRIASSERPSSTNSGNPTAATKYWNFSWTAEDELTFPEDPVSTSEHLMRRDSCALPRYLSDRLSCVNAGSGTASTAREVRITLPACYGVPKY</sequence>
<evidence type="ECO:0008006" key="4">
    <source>
        <dbReference type="Google" id="ProtNLM"/>
    </source>
</evidence>
<dbReference type="AlphaFoldDB" id="A0A8C1T1S8"/>
<feature type="signal peptide" evidence="1">
    <location>
        <begin position="1"/>
        <end position="21"/>
    </location>
</feature>
<evidence type="ECO:0000256" key="1">
    <source>
        <dbReference type="SAM" id="SignalP"/>
    </source>
</evidence>
<protein>
    <recommendedName>
        <fullName evidence="4">ALK tyrosine kinase receptor</fullName>
    </recommendedName>
</protein>
<name>A0A8C1T1S8_CYPCA</name>
<dbReference type="Proteomes" id="UP000694700">
    <property type="component" value="Unplaced"/>
</dbReference>
<keyword evidence="1" id="KW-0732">Signal</keyword>
<evidence type="ECO:0000313" key="2">
    <source>
        <dbReference type="Ensembl" id="ENSCCRP00015016358.1"/>
    </source>
</evidence>
<dbReference type="Ensembl" id="ENSCCRT00015016937.1">
    <property type="protein sequence ID" value="ENSCCRP00015016358.1"/>
    <property type="gene ID" value="ENSCCRG00015007228.1"/>
</dbReference>